<dbReference type="Gene3D" id="2.160.20.80">
    <property type="entry name" value="E3 ubiquitin-protein ligase SopA"/>
    <property type="match status" value="1"/>
</dbReference>
<evidence type="ECO:0000256" key="1">
    <source>
        <dbReference type="SAM" id="SignalP"/>
    </source>
</evidence>
<dbReference type="Proteomes" id="UP000652427">
    <property type="component" value="Unassembled WGS sequence"/>
</dbReference>
<proteinExistence type="predicted"/>
<gene>
    <name evidence="2" type="ORF">HUO14_09990</name>
</gene>
<dbReference type="Pfam" id="PF00805">
    <property type="entry name" value="Pentapeptide"/>
    <property type="match status" value="2"/>
</dbReference>
<dbReference type="PANTHER" id="PTHR14136">
    <property type="entry name" value="BTB_POZ DOMAIN-CONTAINING PROTEIN KCTD9"/>
    <property type="match status" value="1"/>
</dbReference>
<accession>A0ABX2N3G4</accession>
<keyword evidence="3" id="KW-1185">Reference proteome</keyword>
<name>A0ABX2N3G4_9SPHN</name>
<feature type="signal peptide" evidence="1">
    <location>
        <begin position="1"/>
        <end position="24"/>
    </location>
</feature>
<comment type="caution">
    <text evidence="2">The sequence shown here is derived from an EMBL/GenBank/DDBJ whole genome shotgun (WGS) entry which is preliminary data.</text>
</comment>
<feature type="chain" id="PRO_5046404119" evidence="1">
    <location>
        <begin position="25"/>
        <end position="523"/>
    </location>
</feature>
<dbReference type="SUPFAM" id="SSF141571">
    <property type="entry name" value="Pentapeptide repeat-like"/>
    <property type="match status" value="1"/>
</dbReference>
<dbReference type="EMBL" id="JABWMH010000003">
    <property type="protein sequence ID" value="NVD28233.1"/>
    <property type="molecule type" value="Genomic_DNA"/>
</dbReference>
<organism evidence="2 3">
    <name type="scientific">Parasphingorhabdus flavimaris</name>
    <dbReference type="NCBI Taxonomy" id="266812"/>
    <lineage>
        <taxon>Bacteria</taxon>
        <taxon>Pseudomonadati</taxon>
        <taxon>Pseudomonadota</taxon>
        <taxon>Alphaproteobacteria</taxon>
        <taxon>Sphingomonadales</taxon>
        <taxon>Sphingomonadaceae</taxon>
        <taxon>Parasphingorhabdus</taxon>
    </lineage>
</organism>
<dbReference type="PANTHER" id="PTHR14136:SF17">
    <property type="entry name" value="BTB_POZ DOMAIN-CONTAINING PROTEIN KCTD9"/>
    <property type="match status" value="1"/>
</dbReference>
<evidence type="ECO:0000313" key="3">
    <source>
        <dbReference type="Proteomes" id="UP000652427"/>
    </source>
</evidence>
<evidence type="ECO:0000313" key="2">
    <source>
        <dbReference type="EMBL" id="NVD28233.1"/>
    </source>
</evidence>
<dbReference type="RefSeq" id="WP_176279757.1">
    <property type="nucleotide sequence ID" value="NZ_JABWMH010000003.1"/>
</dbReference>
<dbReference type="InterPro" id="IPR001646">
    <property type="entry name" value="5peptide_repeat"/>
</dbReference>
<keyword evidence="1" id="KW-0732">Signal</keyword>
<reference evidence="2 3" key="1">
    <citation type="submission" date="2020-06" db="EMBL/GenBank/DDBJ databases">
        <authorList>
            <person name="Kim S.-J."/>
            <person name="Park S.-J."/>
        </authorList>
    </citation>
    <scope>NUCLEOTIDE SEQUENCE [LARGE SCALE GENOMIC DNA]</scope>
    <source>
        <strain evidence="2 3">SW-151</strain>
    </source>
</reference>
<dbReference type="InterPro" id="IPR051082">
    <property type="entry name" value="Pentapeptide-BTB/POZ_domain"/>
</dbReference>
<sequence>MTKLWFPQLALAVLALAGTGPVRAETSPVAASCASISGDIWGEGEPVATRREIDGGQIKSVADFLRLSDRRIAGVLIVKGGDFSGWDFSGTSFPGVCFDESNLSGANFAGALAPGVGFIKADLSGASMNGVHMSGVLFRNAGLRDVTAKGADFSRGHFDGGWFEGSVEGWDLDGANMTGFTFACGITVPDGCPVYQGGAKMSAKGADFSDATLHSFGLHAVDLAGARIDQSIVGPLQLPDLARSDFRGAVILRGGLSDVSLTAEEARQLVTANTVQMAAEAQPSFDCAKADSKVEQEICGEYASDLRAADRDIAILYKRAKGKDSAVIANQRAWLKERNLCGAAEYPSDCIRESYSDRKGQLLGLLGESQWLARGEAALFIDDLLPLPAETVSSALFARIAPVLVGASMTEILIERRDDGLYAIKGIAIGANAHLCSVDASYLYFDKASGWYVPLSEGAAVPVFRIFEDRLEIFADGRPDYQTHPEAADIMSCGMRASLGETVRIRVSNEYIEDYRKSLNEEM</sequence>
<protein>
    <submittedName>
        <fullName evidence="2">Pentapeptide repeat-containing protein</fullName>
    </submittedName>
</protein>